<comment type="similarity">
    <text evidence="3">Belongs to the aldo/keto reductase family. Aldo/keto reductase 2 subfamily.</text>
</comment>
<evidence type="ECO:0000313" key="5">
    <source>
        <dbReference type="EMBL" id="RJE21945.1"/>
    </source>
</evidence>
<keyword evidence="2" id="KW-0560">Oxidoreductase</keyword>
<dbReference type="SUPFAM" id="SSF51430">
    <property type="entry name" value="NAD(P)-linked oxidoreductase"/>
    <property type="match status" value="1"/>
</dbReference>
<sequence>MAAAAAKQCASKASKFLEVPEALQASVAASRAEYRQLGTSGLRVSNPIFGGLQVGSSSWFPWVLDEDKAKPLLKAAYDRGINTWDTANIYSNGLSEKVMGKTLKEYNIPRRKVVLMTKCYRVVCDEENYDPGSGIAMLGDYAERSKDYVNAWGLSRGAIFNAVEASLERLGTTYIDLLQIHRFDDKVPPEETMQALHDLVKMGKVRYLGASSMWTYQFAILQHAADKYGLTKFVSMQNHYNLLYREEEREMVKFCNQSGVGMVPWAPLASGQLARPLSRNGSTLRSTVNKNGAFYYDEEDSDSKVIISRVQEIAKRRGWPMSHVALAWLNRRVTSPIIGFSSVERIDEALAARGKLLTPEEEAYLEKPYRPKSIQGHW</sequence>
<dbReference type="GO" id="GO:0005829">
    <property type="term" value="C:cytosol"/>
    <property type="evidence" value="ECO:0007669"/>
    <property type="project" value="UniProtKB-ARBA"/>
</dbReference>
<evidence type="ECO:0000256" key="2">
    <source>
        <dbReference type="ARBA" id="ARBA00023002"/>
    </source>
</evidence>
<dbReference type="EMBL" id="MVGC01000196">
    <property type="protein sequence ID" value="RJE21945.1"/>
    <property type="molecule type" value="Genomic_DNA"/>
</dbReference>
<evidence type="ECO:0000259" key="4">
    <source>
        <dbReference type="Pfam" id="PF00248"/>
    </source>
</evidence>
<dbReference type="FunFam" id="3.20.20.100:FF:000004">
    <property type="entry name" value="Oxidoreductase, aldo/keto reductase"/>
    <property type="match status" value="1"/>
</dbReference>
<proteinExistence type="inferred from homology"/>
<dbReference type="AlphaFoldDB" id="A0A3A2ZVB3"/>
<dbReference type="Gene3D" id="3.20.20.100">
    <property type="entry name" value="NADP-dependent oxidoreductase domain"/>
    <property type="match status" value="1"/>
</dbReference>
<comment type="caution">
    <text evidence="5">The sequence shown here is derived from an EMBL/GenBank/DDBJ whole genome shotgun (WGS) entry which is preliminary data.</text>
</comment>
<dbReference type="Pfam" id="PF00248">
    <property type="entry name" value="Aldo_ket_red"/>
    <property type="match status" value="1"/>
</dbReference>
<accession>A0A3A2ZVB3</accession>
<dbReference type="PANTHER" id="PTHR43364:SF9">
    <property type="entry name" value="OXIDOREDUCTASE"/>
    <property type="match status" value="1"/>
</dbReference>
<evidence type="ECO:0000256" key="1">
    <source>
        <dbReference type="ARBA" id="ARBA00022857"/>
    </source>
</evidence>
<dbReference type="InterPro" id="IPR050523">
    <property type="entry name" value="AKR_Detox_Biosynth"/>
</dbReference>
<organism evidence="5 6">
    <name type="scientific">Aspergillus sclerotialis</name>
    <dbReference type="NCBI Taxonomy" id="2070753"/>
    <lineage>
        <taxon>Eukaryota</taxon>
        <taxon>Fungi</taxon>
        <taxon>Dikarya</taxon>
        <taxon>Ascomycota</taxon>
        <taxon>Pezizomycotina</taxon>
        <taxon>Eurotiomycetes</taxon>
        <taxon>Eurotiomycetidae</taxon>
        <taxon>Eurotiales</taxon>
        <taxon>Aspergillaceae</taxon>
        <taxon>Aspergillus</taxon>
        <taxon>Aspergillus subgen. Polypaecilum</taxon>
    </lineage>
</organism>
<feature type="domain" description="NADP-dependent oxidoreductase" evidence="4">
    <location>
        <begin position="48"/>
        <end position="367"/>
    </location>
</feature>
<dbReference type="Proteomes" id="UP000266188">
    <property type="component" value="Unassembled WGS sequence"/>
</dbReference>
<keyword evidence="6" id="KW-1185">Reference proteome</keyword>
<dbReference type="InterPro" id="IPR036812">
    <property type="entry name" value="NAD(P)_OxRdtase_dom_sf"/>
</dbReference>
<gene>
    <name evidence="5" type="ORF">PHISCL_05720</name>
</gene>
<keyword evidence="1" id="KW-0521">NADP</keyword>
<dbReference type="GO" id="GO:0016491">
    <property type="term" value="F:oxidoreductase activity"/>
    <property type="evidence" value="ECO:0007669"/>
    <property type="project" value="UniProtKB-KW"/>
</dbReference>
<reference evidence="6" key="1">
    <citation type="submission" date="2017-02" db="EMBL/GenBank/DDBJ databases">
        <authorList>
            <person name="Tafer H."/>
            <person name="Lopandic K."/>
        </authorList>
    </citation>
    <scope>NUCLEOTIDE SEQUENCE [LARGE SCALE GENOMIC DNA]</scope>
    <source>
        <strain evidence="6">CBS 366.77</strain>
    </source>
</reference>
<protein>
    <submittedName>
        <fullName evidence="5">Aryl-alcohol dehydrogenase</fullName>
    </submittedName>
</protein>
<name>A0A3A2ZVB3_9EURO</name>
<dbReference type="STRING" id="2070753.A0A3A2ZVB3"/>
<dbReference type="CDD" id="cd19079">
    <property type="entry name" value="AKR_EcYajO-like"/>
    <property type="match status" value="1"/>
</dbReference>
<dbReference type="PANTHER" id="PTHR43364">
    <property type="entry name" value="NADH-SPECIFIC METHYLGLYOXAL REDUCTASE-RELATED"/>
    <property type="match status" value="1"/>
</dbReference>
<dbReference type="OrthoDB" id="48988at2759"/>
<evidence type="ECO:0000313" key="6">
    <source>
        <dbReference type="Proteomes" id="UP000266188"/>
    </source>
</evidence>
<dbReference type="InterPro" id="IPR023210">
    <property type="entry name" value="NADP_OxRdtase_dom"/>
</dbReference>
<evidence type="ECO:0000256" key="3">
    <source>
        <dbReference type="ARBA" id="ARBA00038157"/>
    </source>
</evidence>